<dbReference type="PANTHER" id="PTHR43540:SF1">
    <property type="entry name" value="ISOCHORISMATASE HYDROLASE"/>
    <property type="match status" value="1"/>
</dbReference>
<protein>
    <submittedName>
        <fullName evidence="3">Isochorismatase family protein</fullName>
    </submittedName>
</protein>
<dbReference type="SUPFAM" id="SSF52499">
    <property type="entry name" value="Isochorismatase-like hydrolases"/>
    <property type="match status" value="1"/>
</dbReference>
<proteinExistence type="predicted"/>
<dbReference type="EMBL" id="BAABBV010000001">
    <property type="protein sequence ID" value="GAA4157634.1"/>
    <property type="molecule type" value="Genomic_DNA"/>
</dbReference>
<dbReference type="CDD" id="cd00431">
    <property type="entry name" value="cysteine_hydrolases"/>
    <property type="match status" value="1"/>
</dbReference>
<dbReference type="RefSeq" id="WP_344790591.1">
    <property type="nucleotide sequence ID" value="NZ_BAABBV010000001.1"/>
</dbReference>
<feature type="domain" description="Isochorismatase-like" evidence="2">
    <location>
        <begin position="6"/>
        <end position="170"/>
    </location>
</feature>
<dbReference type="InterPro" id="IPR050272">
    <property type="entry name" value="Isochorismatase-like_hydrls"/>
</dbReference>
<accession>A0ABP7ZH35</accession>
<sequence>MREDAWLVVVDMQNVFADGSPWASPDYATASAGIRRLMPAFGDRVVFTRYVAPAHPRGEWVQYFENAQFALVPPDDPLYDFTSEFHPVKHPVVTREVFGKWGLDLKAVLGGASEIVLTGVSTDCCVIATALPAADDGVHVLVPADACAGASPADHQKALDVMTLFTPLIELTSVDALLADVAAG</sequence>
<gene>
    <name evidence="3" type="ORF">GCM10022286_09420</name>
</gene>
<comment type="caution">
    <text evidence="3">The sequence shown here is derived from an EMBL/GenBank/DDBJ whole genome shotgun (WGS) entry which is preliminary data.</text>
</comment>
<evidence type="ECO:0000313" key="3">
    <source>
        <dbReference type="EMBL" id="GAA4157634.1"/>
    </source>
</evidence>
<name>A0ABP7ZH35_9MICO</name>
<organism evidence="3 4">
    <name type="scientific">Gryllotalpicola daejeonensis</name>
    <dbReference type="NCBI Taxonomy" id="993087"/>
    <lineage>
        <taxon>Bacteria</taxon>
        <taxon>Bacillati</taxon>
        <taxon>Actinomycetota</taxon>
        <taxon>Actinomycetes</taxon>
        <taxon>Micrococcales</taxon>
        <taxon>Microbacteriaceae</taxon>
        <taxon>Gryllotalpicola</taxon>
    </lineage>
</organism>
<dbReference type="InterPro" id="IPR000868">
    <property type="entry name" value="Isochorismatase-like_dom"/>
</dbReference>
<keyword evidence="1" id="KW-0378">Hydrolase</keyword>
<dbReference type="Pfam" id="PF00857">
    <property type="entry name" value="Isochorismatase"/>
    <property type="match status" value="1"/>
</dbReference>
<keyword evidence="4" id="KW-1185">Reference proteome</keyword>
<evidence type="ECO:0000256" key="1">
    <source>
        <dbReference type="ARBA" id="ARBA00022801"/>
    </source>
</evidence>
<evidence type="ECO:0000259" key="2">
    <source>
        <dbReference type="Pfam" id="PF00857"/>
    </source>
</evidence>
<dbReference type="Gene3D" id="3.40.50.850">
    <property type="entry name" value="Isochorismatase-like"/>
    <property type="match status" value="1"/>
</dbReference>
<dbReference type="PANTHER" id="PTHR43540">
    <property type="entry name" value="PEROXYUREIDOACRYLATE/UREIDOACRYLATE AMIDOHYDROLASE-RELATED"/>
    <property type="match status" value="1"/>
</dbReference>
<reference evidence="3" key="2">
    <citation type="submission" date="2023-12" db="EMBL/GenBank/DDBJ databases">
        <authorList>
            <person name="Sun Q."/>
            <person name="Inoue M."/>
        </authorList>
    </citation>
    <scope>NUCLEOTIDE SEQUENCE</scope>
    <source>
        <strain evidence="3">JCM 17590</strain>
    </source>
</reference>
<dbReference type="InterPro" id="IPR036380">
    <property type="entry name" value="Isochorismatase-like_sf"/>
</dbReference>
<dbReference type="Proteomes" id="UP001415169">
    <property type="component" value="Unassembled WGS sequence"/>
</dbReference>
<reference evidence="3" key="1">
    <citation type="journal article" date="2014" name="Int. J. Syst. Evol. Microbiol.">
        <title>Complete genome of a new Firmicutes species belonging to the dominant human colonic microbiota ('Ruminococcus bicirculans') reveals two chromosomes and a selective capacity to utilize plant glucans.</title>
        <authorList>
            <consortium name="NISC Comparative Sequencing Program"/>
            <person name="Wegmann U."/>
            <person name="Louis P."/>
            <person name="Goesmann A."/>
            <person name="Henrissat B."/>
            <person name="Duncan S.H."/>
            <person name="Flint H.J."/>
        </authorList>
    </citation>
    <scope>NUCLEOTIDE SEQUENCE</scope>
    <source>
        <strain evidence="3">JCM 17590</strain>
    </source>
</reference>
<evidence type="ECO:0000313" key="4">
    <source>
        <dbReference type="Proteomes" id="UP001415169"/>
    </source>
</evidence>